<dbReference type="Proteomes" id="UP001207468">
    <property type="component" value="Unassembled WGS sequence"/>
</dbReference>
<evidence type="ECO:0000313" key="2">
    <source>
        <dbReference type="Proteomes" id="UP001207468"/>
    </source>
</evidence>
<proteinExistence type="predicted"/>
<dbReference type="EMBL" id="JAGFNK010000111">
    <property type="protein sequence ID" value="KAI9507821.1"/>
    <property type="molecule type" value="Genomic_DNA"/>
</dbReference>
<accession>A0ACC0U853</accession>
<sequence>MSHHHIMIRQCIALPILIRAFSEVVGMPQYKASPCSYNPLQLCSNLPSLTTNWYRLPAVYPDNFHFKNLYSYA</sequence>
<evidence type="ECO:0000313" key="1">
    <source>
        <dbReference type="EMBL" id="KAI9507821.1"/>
    </source>
</evidence>
<protein>
    <submittedName>
        <fullName evidence="1">Uncharacterized protein</fullName>
    </submittedName>
</protein>
<reference evidence="1" key="1">
    <citation type="submission" date="2021-03" db="EMBL/GenBank/DDBJ databases">
        <title>Evolutionary priming and transition to the ectomycorrhizal habit in an iconic lineage of mushroom-forming fungi: is preadaptation a requirement?</title>
        <authorList>
            <consortium name="DOE Joint Genome Institute"/>
            <person name="Looney B.P."/>
            <person name="Miyauchi S."/>
            <person name="Morin E."/>
            <person name="Drula E."/>
            <person name="Courty P.E."/>
            <person name="Chicoki N."/>
            <person name="Fauchery L."/>
            <person name="Kohler A."/>
            <person name="Kuo A."/>
            <person name="LaButti K."/>
            <person name="Pangilinan J."/>
            <person name="Lipzen A."/>
            <person name="Riley R."/>
            <person name="Andreopoulos W."/>
            <person name="He G."/>
            <person name="Johnson J."/>
            <person name="Barry K.W."/>
            <person name="Grigoriev I.V."/>
            <person name="Nagy L."/>
            <person name="Hibbett D."/>
            <person name="Henrissat B."/>
            <person name="Matheny P.B."/>
            <person name="Labbe J."/>
            <person name="Martin A.F."/>
        </authorList>
    </citation>
    <scope>NUCLEOTIDE SEQUENCE</scope>
    <source>
        <strain evidence="1">BPL698</strain>
    </source>
</reference>
<keyword evidence="2" id="KW-1185">Reference proteome</keyword>
<organism evidence="1 2">
    <name type="scientific">Russula earlei</name>
    <dbReference type="NCBI Taxonomy" id="71964"/>
    <lineage>
        <taxon>Eukaryota</taxon>
        <taxon>Fungi</taxon>
        <taxon>Dikarya</taxon>
        <taxon>Basidiomycota</taxon>
        <taxon>Agaricomycotina</taxon>
        <taxon>Agaricomycetes</taxon>
        <taxon>Russulales</taxon>
        <taxon>Russulaceae</taxon>
        <taxon>Russula</taxon>
    </lineage>
</organism>
<comment type="caution">
    <text evidence="1">The sequence shown here is derived from an EMBL/GenBank/DDBJ whole genome shotgun (WGS) entry which is preliminary data.</text>
</comment>
<gene>
    <name evidence="1" type="ORF">F5148DRAFT_68168</name>
</gene>
<name>A0ACC0U853_9AGAM</name>